<dbReference type="OrthoDB" id="5508986at2"/>
<gene>
    <name evidence="2" type="ORF">DNK49_07045</name>
</gene>
<keyword evidence="1" id="KW-0732">Signal</keyword>
<comment type="caution">
    <text evidence="2">The sequence shown here is derived from an EMBL/GenBank/DDBJ whole genome shotgun (WGS) entry which is preliminary data.</text>
</comment>
<dbReference type="EMBL" id="QKOE01000003">
    <property type="protein sequence ID" value="PZA17595.1"/>
    <property type="molecule type" value="Genomic_DNA"/>
</dbReference>
<evidence type="ECO:0000256" key="1">
    <source>
        <dbReference type="SAM" id="SignalP"/>
    </source>
</evidence>
<keyword evidence="3" id="KW-1185">Reference proteome</keyword>
<proteinExistence type="predicted"/>
<feature type="signal peptide" evidence="1">
    <location>
        <begin position="1"/>
        <end position="20"/>
    </location>
</feature>
<dbReference type="AlphaFoldDB" id="A0A323UYQ3"/>
<organism evidence="2 3">
    <name type="scientific">Parazoarcus communis SWub3 = DSM 12120</name>
    <dbReference type="NCBI Taxonomy" id="1121029"/>
    <lineage>
        <taxon>Bacteria</taxon>
        <taxon>Pseudomonadati</taxon>
        <taxon>Pseudomonadota</taxon>
        <taxon>Betaproteobacteria</taxon>
        <taxon>Rhodocyclales</taxon>
        <taxon>Zoogloeaceae</taxon>
        <taxon>Parazoarcus</taxon>
    </lineage>
</organism>
<name>A0A323UYQ3_9RHOO</name>
<evidence type="ECO:0000313" key="2">
    <source>
        <dbReference type="EMBL" id="PZA17595.1"/>
    </source>
</evidence>
<evidence type="ECO:0000313" key="3">
    <source>
        <dbReference type="Proteomes" id="UP000248259"/>
    </source>
</evidence>
<reference evidence="2 3" key="1">
    <citation type="submission" date="2018-06" db="EMBL/GenBank/DDBJ databases">
        <title>Azoarcus communis strain SWub3 genome.</title>
        <authorList>
            <person name="Zorraquino Salvo V."/>
            <person name="Toubiana D."/>
            <person name="Blumwald E."/>
        </authorList>
    </citation>
    <scope>NUCLEOTIDE SEQUENCE [LARGE SCALE GENOMIC DNA]</scope>
    <source>
        <strain evidence="2 3">SWub3</strain>
    </source>
</reference>
<protein>
    <submittedName>
        <fullName evidence="2">Uncharacterized protein</fullName>
    </submittedName>
</protein>
<dbReference type="Proteomes" id="UP000248259">
    <property type="component" value="Unassembled WGS sequence"/>
</dbReference>
<feature type="chain" id="PRO_5016235165" evidence="1">
    <location>
        <begin position="21"/>
        <end position="149"/>
    </location>
</feature>
<sequence>MLKQVWIALAIAGMPLVAGAQQNAEIAALGQCLGDNTTGKERKDLSKWMFLSMAAHPEIKPLAKASTAEFEQASRSTAAIFTRLIAESCATEVRAAMKTGGSVALQLGFQVLGQLAMQELMTNTAVQGAISGFEQYVDRGKVNTAIGNP</sequence>
<accession>A0A323UYQ3</accession>
<dbReference type="RefSeq" id="WP_110523609.1">
    <property type="nucleotide sequence ID" value="NZ_QKOE01000003.1"/>
</dbReference>